<dbReference type="Proteomes" id="UP000448575">
    <property type="component" value="Unassembled WGS sequence"/>
</dbReference>
<sequence>MKVFTLWIALGFASQAWAADVDCFRARSDGAAFIAVDSPELLATAADRSSKTTSVSFGDRTCVLSVATVNGEKWVFVRGYWIGIDRRPLQGWLPLDVIAYRNKLVRHQNVRVQAVDVEIGDYFAQYAVKKGGAFTVHQSVSEHKCRKSEIPNEYGACEDVVTVHGYFYGKGRLAIAVSEKYGEFDIFKLASDGTLCPWQYGNPPDACR</sequence>
<keyword evidence="3" id="KW-1185">Reference proteome</keyword>
<feature type="signal peptide" evidence="1">
    <location>
        <begin position="1"/>
        <end position="18"/>
    </location>
</feature>
<comment type="caution">
    <text evidence="2">The sequence shown here is derived from an EMBL/GenBank/DDBJ whole genome shotgun (WGS) entry which is preliminary data.</text>
</comment>
<organism evidence="2 3">
    <name type="scientific">Pseudoduganella guangdongensis</name>
    <dbReference type="NCBI Taxonomy" id="2692179"/>
    <lineage>
        <taxon>Bacteria</taxon>
        <taxon>Pseudomonadati</taxon>
        <taxon>Pseudomonadota</taxon>
        <taxon>Betaproteobacteria</taxon>
        <taxon>Burkholderiales</taxon>
        <taxon>Oxalobacteraceae</taxon>
        <taxon>Telluria group</taxon>
        <taxon>Pseudoduganella</taxon>
    </lineage>
</organism>
<evidence type="ECO:0008006" key="4">
    <source>
        <dbReference type="Google" id="ProtNLM"/>
    </source>
</evidence>
<accession>A0A6N9HPC1</accession>
<evidence type="ECO:0000313" key="3">
    <source>
        <dbReference type="Proteomes" id="UP000448575"/>
    </source>
</evidence>
<keyword evidence="1" id="KW-0732">Signal</keyword>
<feature type="chain" id="PRO_5026908171" description="SH3 domain-containing protein" evidence="1">
    <location>
        <begin position="19"/>
        <end position="208"/>
    </location>
</feature>
<dbReference type="AlphaFoldDB" id="A0A6N9HPC1"/>
<reference evidence="2 3" key="1">
    <citation type="submission" date="2019-12" db="EMBL/GenBank/DDBJ databases">
        <title>Novel species isolated from a subtropical stream in China.</title>
        <authorList>
            <person name="Lu H."/>
        </authorList>
    </citation>
    <scope>NUCLEOTIDE SEQUENCE [LARGE SCALE GENOMIC DNA]</scope>
    <source>
        <strain evidence="2 3">DS3</strain>
    </source>
</reference>
<evidence type="ECO:0000313" key="2">
    <source>
        <dbReference type="EMBL" id="MYN05137.1"/>
    </source>
</evidence>
<proteinExistence type="predicted"/>
<name>A0A6N9HPC1_9BURK</name>
<dbReference type="EMBL" id="WWCJ01000025">
    <property type="protein sequence ID" value="MYN05137.1"/>
    <property type="molecule type" value="Genomic_DNA"/>
</dbReference>
<protein>
    <recommendedName>
        <fullName evidence="4">SH3 domain-containing protein</fullName>
    </recommendedName>
</protein>
<evidence type="ECO:0000256" key="1">
    <source>
        <dbReference type="SAM" id="SignalP"/>
    </source>
</evidence>
<dbReference type="RefSeq" id="WP_161028085.1">
    <property type="nucleotide sequence ID" value="NZ_WWCJ01000025.1"/>
</dbReference>
<gene>
    <name evidence="2" type="ORF">GTP41_23860</name>
</gene>